<comment type="caution">
    <text evidence="1">The sequence shown here is derived from an EMBL/GenBank/DDBJ whole genome shotgun (WGS) entry which is preliminary data.</text>
</comment>
<proteinExistence type="predicted"/>
<reference evidence="1 2" key="1">
    <citation type="submission" date="2020-08" db="EMBL/GenBank/DDBJ databases">
        <title>Sequencing the genomes of 1000 actinobacteria strains.</title>
        <authorList>
            <person name="Klenk H.-P."/>
        </authorList>
    </citation>
    <scope>NUCLEOTIDE SEQUENCE [LARGE SCALE GENOMIC DNA]</scope>
    <source>
        <strain evidence="1 2">DSM 105783</strain>
    </source>
</reference>
<dbReference type="RefSeq" id="WP_183663701.1">
    <property type="nucleotide sequence ID" value="NZ_BAAARH010000003.1"/>
</dbReference>
<accession>A0A7W8TS57</accession>
<dbReference type="Proteomes" id="UP000580797">
    <property type="component" value="Unassembled WGS sequence"/>
</dbReference>
<gene>
    <name evidence="1" type="ORF">HD598_000601</name>
</gene>
<name>A0A7W8TS57_9MICC</name>
<dbReference type="AlphaFoldDB" id="A0A7W8TS57"/>
<evidence type="ECO:0000313" key="2">
    <source>
        <dbReference type="Proteomes" id="UP000580797"/>
    </source>
</evidence>
<organism evidence="1 2">
    <name type="scientific">Neomicrococcus aestuarii</name>
    <dbReference type="NCBI Taxonomy" id="556325"/>
    <lineage>
        <taxon>Bacteria</taxon>
        <taxon>Bacillati</taxon>
        <taxon>Actinomycetota</taxon>
        <taxon>Actinomycetes</taxon>
        <taxon>Micrococcales</taxon>
        <taxon>Micrococcaceae</taxon>
        <taxon>Neomicrococcus</taxon>
    </lineage>
</organism>
<dbReference type="EMBL" id="JACHDR010000001">
    <property type="protein sequence ID" value="MBB5511914.1"/>
    <property type="molecule type" value="Genomic_DNA"/>
</dbReference>
<evidence type="ECO:0000313" key="1">
    <source>
        <dbReference type="EMBL" id="MBB5511914.1"/>
    </source>
</evidence>
<protein>
    <submittedName>
        <fullName evidence="1">Uncharacterized protein</fullName>
    </submittedName>
</protein>
<sequence length="130" mass="15260">MSWNPPAFPEPDQVPHPRLAPYRRRAGRIIGPDGASGLIYADVGVCCTQVSGHMWWRRWSAPREFVMLYMDYPDGQFDDAMLDEEELDDEIDSWERGEFSGQPYRNEEPTRYRLEWLSDDETSRVRANFV</sequence>